<organism evidence="8 9">
    <name type="scientific">Marasmius crinis-equi</name>
    <dbReference type="NCBI Taxonomy" id="585013"/>
    <lineage>
        <taxon>Eukaryota</taxon>
        <taxon>Fungi</taxon>
        <taxon>Dikarya</taxon>
        <taxon>Basidiomycota</taxon>
        <taxon>Agaricomycotina</taxon>
        <taxon>Agaricomycetes</taxon>
        <taxon>Agaricomycetidae</taxon>
        <taxon>Agaricales</taxon>
        <taxon>Marasmiineae</taxon>
        <taxon>Marasmiaceae</taxon>
        <taxon>Marasmius</taxon>
    </lineage>
</organism>
<evidence type="ECO:0000256" key="5">
    <source>
        <dbReference type="ARBA" id="ARBA00022833"/>
    </source>
</evidence>
<dbReference type="PROSITE" id="PS50865">
    <property type="entry name" value="ZF_MYND_2"/>
    <property type="match status" value="1"/>
</dbReference>
<keyword evidence="9" id="KW-1185">Reference proteome</keyword>
<dbReference type="EMBL" id="JBAHYK010002288">
    <property type="protein sequence ID" value="KAL0565383.1"/>
    <property type="molecule type" value="Genomic_DNA"/>
</dbReference>
<keyword evidence="5" id="KW-0862">Zinc</keyword>
<comment type="caution">
    <text evidence="8">The sequence shown here is derived from an EMBL/GenBank/DDBJ whole genome shotgun (WGS) entry which is preliminary data.</text>
</comment>
<dbReference type="InterPro" id="IPR002893">
    <property type="entry name" value="Znf_MYND"/>
</dbReference>
<dbReference type="Proteomes" id="UP001465976">
    <property type="component" value="Unassembled WGS sequence"/>
</dbReference>
<name>A0ABR3ER54_9AGAR</name>
<reference evidence="8 9" key="1">
    <citation type="submission" date="2024-02" db="EMBL/GenBank/DDBJ databases">
        <title>A draft genome for the cacao thread blight pathogen Marasmius crinis-equi.</title>
        <authorList>
            <person name="Cohen S.P."/>
            <person name="Baruah I.K."/>
            <person name="Amoako-Attah I."/>
            <person name="Bukari Y."/>
            <person name="Meinhardt L.W."/>
            <person name="Bailey B.A."/>
        </authorList>
    </citation>
    <scope>NUCLEOTIDE SEQUENCE [LARGE SCALE GENOMIC DNA]</scope>
    <source>
        <strain evidence="8 9">GH-76</strain>
    </source>
</reference>
<comment type="similarity">
    <text evidence="1">Belongs to the peptidase S33 family.</text>
</comment>
<dbReference type="SUPFAM" id="SSF53474">
    <property type="entry name" value="alpha/beta-Hydrolases"/>
    <property type="match status" value="1"/>
</dbReference>
<gene>
    <name evidence="8" type="ORF">V5O48_016643</name>
</gene>
<sequence>MKEHAEVAHKLMLALGYNEYVTQGGDWGGFITRTMATIYGQNHLKAWHTNMPVTRTDTPADADFTKLSTVEKSVLDRTKWYFTKGNGYYVEQSTVPQTIGYSMSDSPVGLLAWIYEKLVVWTDSYAWEDDEILTWISIYWFSRSGPAATARTYYEVTQMRAALEKSKTPTPKVSVPTGFSYFHKDLIATPVAWITDFESLVFHAQHEKGGHFAAHEVPELLVGDLRKMFGKGGPAYGVSRSGSFAMTTLAAGFMNSQFTDESFRRFQNIDNAIRKLRQIGVPPSSVHALTPNILEDVLQVFGALVSAKMTFRLRRATNQNTHWLESNWANLIGPWILFIVQELIPFTDVDGTITPQILDCIQKSMWTIPLFLILLHELYDHQPAEVEMLRQSTPGLDFLIVQTWYKVLQQYHPATATWTILIFTMLDRATNRLSMLITIDNAIPVSVEEADIALIRHINREAQRIPTTEPSDLMYMREYLAIHGSWSALQYDHKGQSSTPFAILETLPSLAGFVFKLLYKRKSLQRASIGDMESKAAHLALQTLEYTSGAFAPVYLSVCQILDAGLISALFKVSPCFFECDLRSKQQEKIPSLLCEFLDKVSKLLVYPTILHTFLTQTKKATGGKLEKLEEEMRSKSEELWAGWRRTIERANLFRDLRRSFKAKGVLLKCGYEQCGNSYKGVQFLRCTGCSVTIYCSRECRKLDWAWDHRNECSGLRRDIRSEKRTIYDDDYHFFQEFISYYIQKYLPKIMDSLAELRSSAKSGNLPPDDLRLVDYEKRNPFVILDFEKAENPFGDDCIVLAGPLRGASLLGRAPPTDARAYIAKWSSPQIHRNNFLVLALMPGSARGLPCVVDHVFQSEGFSGALEERIRRQAA</sequence>
<dbReference type="InterPro" id="IPR000639">
    <property type="entry name" value="Epox_hydrolase-like"/>
</dbReference>
<keyword evidence="3 6" id="KW-0863">Zinc-finger</keyword>
<dbReference type="Gene3D" id="3.40.50.1820">
    <property type="entry name" value="alpha/beta hydrolase"/>
    <property type="match status" value="1"/>
</dbReference>
<evidence type="ECO:0000313" key="9">
    <source>
        <dbReference type="Proteomes" id="UP001465976"/>
    </source>
</evidence>
<accession>A0ABR3ER54</accession>
<evidence type="ECO:0000256" key="6">
    <source>
        <dbReference type="PROSITE-ProRule" id="PRU00134"/>
    </source>
</evidence>
<dbReference type="SUPFAM" id="SSF144232">
    <property type="entry name" value="HIT/MYND zinc finger-like"/>
    <property type="match status" value="1"/>
</dbReference>
<dbReference type="PRINTS" id="PR00412">
    <property type="entry name" value="EPOXHYDRLASE"/>
</dbReference>
<keyword evidence="4" id="KW-0378">Hydrolase</keyword>
<dbReference type="Gene3D" id="6.10.140.2220">
    <property type="match status" value="1"/>
</dbReference>
<feature type="domain" description="MYND-type" evidence="7">
    <location>
        <begin position="672"/>
        <end position="713"/>
    </location>
</feature>
<dbReference type="PANTHER" id="PTHR21661:SF35">
    <property type="entry name" value="EPOXIDE HYDROLASE"/>
    <property type="match status" value="1"/>
</dbReference>
<evidence type="ECO:0000256" key="4">
    <source>
        <dbReference type="ARBA" id="ARBA00022801"/>
    </source>
</evidence>
<protein>
    <recommendedName>
        <fullName evidence="7">MYND-type domain-containing protein</fullName>
    </recommendedName>
</protein>
<evidence type="ECO:0000313" key="8">
    <source>
        <dbReference type="EMBL" id="KAL0565383.1"/>
    </source>
</evidence>
<evidence type="ECO:0000256" key="2">
    <source>
        <dbReference type="ARBA" id="ARBA00022723"/>
    </source>
</evidence>
<keyword evidence="2" id="KW-0479">Metal-binding</keyword>
<evidence type="ECO:0000259" key="7">
    <source>
        <dbReference type="PROSITE" id="PS50865"/>
    </source>
</evidence>
<evidence type="ECO:0000256" key="3">
    <source>
        <dbReference type="ARBA" id="ARBA00022771"/>
    </source>
</evidence>
<proteinExistence type="inferred from homology"/>
<evidence type="ECO:0000256" key="1">
    <source>
        <dbReference type="ARBA" id="ARBA00010088"/>
    </source>
</evidence>
<dbReference type="Pfam" id="PF01753">
    <property type="entry name" value="zf-MYND"/>
    <property type="match status" value="1"/>
</dbReference>
<dbReference type="InterPro" id="IPR029058">
    <property type="entry name" value="AB_hydrolase_fold"/>
</dbReference>
<dbReference type="PANTHER" id="PTHR21661">
    <property type="entry name" value="EPOXIDE HYDROLASE 1-RELATED"/>
    <property type="match status" value="1"/>
</dbReference>